<feature type="signal peptide" evidence="1">
    <location>
        <begin position="1"/>
        <end position="19"/>
    </location>
</feature>
<reference evidence="2" key="1">
    <citation type="submission" date="2021-04" db="EMBL/GenBank/DDBJ databases">
        <title>Proteiniclasticum sedimins sp. nov., an obligate anaerobic bacterium isolated from anaerobic sludge.</title>
        <authorList>
            <person name="Liu J."/>
        </authorList>
    </citation>
    <scope>NUCLEOTIDE SEQUENCE</scope>
    <source>
        <strain evidence="2">BAD-10</strain>
    </source>
</reference>
<sequence length="112" mass="12282">MTPVLKLLTALLAAMFLLAACQPQSEKMTPSDVRALAALKEELTWKDLEGFDHEEVGSGLYILKFEITGSEGYVLLAGGGSKTEPPLYVTLQSPTVESWEIRTEELPPTFPK</sequence>
<keyword evidence="1" id="KW-0732">Signal</keyword>
<dbReference type="EMBL" id="JAGSCS010000027">
    <property type="protein sequence ID" value="MBR0577335.1"/>
    <property type="molecule type" value="Genomic_DNA"/>
</dbReference>
<dbReference type="AlphaFoldDB" id="A0A941CRB3"/>
<evidence type="ECO:0008006" key="4">
    <source>
        <dbReference type="Google" id="ProtNLM"/>
    </source>
</evidence>
<dbReference type="RefSeq" id="WP_211802734.1">
    <property type="nucleotide sequence ID" value="NZ_JAGSCS010000027.1"/>
</dbReference>
<feature type="chain" id="PRO_5039717727" description="Cystatin domain-containing protein" evidence="1">
    <location>
        <begin position="20"/>
        <end position="112"/>
    </location>
</feature>
<name>A0A941CRB3_9CLOT</name>
<gene>
    <name evidence="2" type="ORF">KCG48_13545</name>
</gene>
<protein>
    <recommendedName>
        <fullName evidence="4">Cystatin domain-containing protein</fullName>
    </recommendedName>
</protein>
<comment type="caution">
    <text evidence="2">The sequence shown here is derived from an EMBL/GenBank/DDBJ whole genome shotgun (WGS) entry which is preliminary data.</text>
</comment>
<accession>A0A941CRB3</accession>
<dbReference type="Proteomes" id="UP000675379">
    <property type="component" value="Unassembled WGS sequence"/>
</dbReference>
<evidence type="ECO:0000313" key="2">
    <source>
        <dbReference type="EMBL" id="MBR0577335.1"/>
    </source>
</evidence>
<evidence type="ECO:0000313" key="3">
    <source>
        <dbReference type="Proteomes" id="UP000675379"/>
    </source>
</evidence>
<evidence type="ECO:0000256" key="1">
    <source>
        <dbReference type="SAM" id="SignalP"/>
    </source>
</evidence>
<organism evidence="2 3">
    <name type="scientific">Proteiniclasticum sediminis</name>
    <dbReference type="NCBI Taxonomy" id="2804028"/>
    <lineage>
        <taxon>Bacteria</taxon>
        <taxon>Bacillati</taxon>
        <taxon>Bacillota</taxon>
        <taxon>Clostridia</taxon>
        <taxon>Eubacteriales</taxon>
        <taxon>Clostridiaceae</taxon>
        <taxon>Proteiniclasticum</taxon>
    </lineage>
</organism>
<dbReference type="PROSITE" id="PS51257">
    <property type="entry name" value="PROKAR_LIPOPROTEIN"/>
    <property type="match status" value="1"/>
</dbReference>
<proteinExistence type="predicted"/>
<keyword evidence="3" id="KW-1185">Reference proteome</keyword>